<proteinExistence type="predicted"/>
<dbReference type="PROSITE" id="PS50110">
    <property type="entry name" value="RESPONSE_REGULATORY"/>
    <property type="match status" value="1"/>
</dbReference>
<sequence>MSSPVVAGAAVVTPFGPVRGRLSIAARGEPSAACAAARGGMGPHSPSRRRRPQFARLQPFRGGLRDPNVAHCAPSLLWTGNRKPCTLEGVTTRAPRVLVVEDDAATARVVKGALTEAGFVVETLDKGFLLVAVVMRFQPDMVVLDLNLPDMRGDTAMKMVRRATNVGGKTLPVVILSGMPIEQLMEIQGHLGAVGCIQKPASLDTIVDRLCQLLSWPRKDRKPEAAS</sequence>
<dbReference type="AlphaFoldDB" id="A0A1I2BLU2"/>
<gene>
    <name evidence="4" type="ORF">SAMN02745121_04712</name>
</gene>
<dbReference type="OrthoDB" id="5393943at2"/>
<dbReference type="InterPro" id="IPR001789">
    <property type="entry name" value="Sig_transdc_resp-reg_receiver"/>
</dbReference>
<keyword evidence="1 2" id="KW-0597">Phosphoprotein</keyword>
<dbReference type="STRING" id="54.SAMN02745121_04712"/>
<dbReference type="PANTHER" id="PTHR44591">
    <property type="entry name" value="STRESS RESPONSE REGULATOR PROTEIN 1"/>
    <property type="match status" value="1"/>
</dbReference>
<dbReference type="SMART" id="SM00448">
    <property type="entry name" value="REC"/>
    <property type="match status" value="1"/>
</dbReference>
<dbReference type="Gene3D" id="3.40.50.2300">
    <property type="match status" value="1"/>
</dbReference>
<dbReference type="SUPFAM" id="SSF52172">
    <property type="entry name" value="CheY-like"/>
    <property type="match status" value="1"/>
</dbReference>
<evidence type="ECO:0000313" key="5">
    <source>
        <dbReference type="Proteomes" id="UP000199400"/>
    </source>
</evidence>
<dbReference type="InterPro" id="IPR011006">
    <property type="entry name" value="CheY-like_superfamily"/>
</dbReference>
<evidence type="ECO:0000313" key="4">
    <source>
        <dbReference type="EMBL" id="SFE56233.1"/>
    </source>
</evidence>
<reference evidence="5" key="1">
    <citation type="submission" date="2016-10" db="EMBL/GenBank/DDBJ databases">
        <authorList>
            <person name="Varghese N."/>
            <person name="Submissions S."/>
        </authorList>
    </citation>
    <scope>NUCLEOTIDE SEQUENCE [LARGE SCALE GENOMIC DNA]</scope>
    <source>
        <strain evidence="5">ATCC 25963</strain>
    </source>
</reference>
<accession>A0A1I2BLU2</accession>
<keyword evidence="5" id="KW-1185">Reference proteome</keyword>
<feature type="domain" description="Response regulatory" evidence="3">
    <location>
        <begin position="96"/>
        <end position="214"/>
    </location>
</feature>
<dbReference type="Proteomes" id="UP000199400">
    <property type="component" value="Unassembled WGS sequence"/>
</dbReference>
<evidence type="ECO:0000256" key="1">
    <source>
        <dbReference type="ARBA" id="ARBA00022553"/>
    </source>
</evidence>
<dbReference type="InterPro" id="IPR050595">
    <property type="entry name" value="Bact_response_regulator"/>
</dbReference>
<dbReference type="PANTHER" id="PTHR44591:SF3">
    <property type="entry name" value="RESPONSE REGULATORY DOMAIN-CONTAINING PROTEIN"/>
    <property type="match status" value="1"/>
</dbReference>
<feature type="modified residue" description="4-aspartylphosphate" evidence="2">
    <location>
        <position position="145"/>
    </location>
</feature>
<evidence type="ECO:0000256" key="2">
    <source>
        <dbReference type="PROSITE-ProRule" id="PRU00169"/>
    </source>
</evidence>
<organism evidence="4 5">
    <name type="scientific">Nannocystis exedens</name>
    <dbReference type="NCBI Taxonomy" id="54"/>
    <lineage>
        <taxon>Bacteria</taxon>
        <taxon>Pseudomonadati</taxon>
        <taxon>Myxococcota</taxon>
        <taxon>Polyangia</taxon>
        <taxon>Nannocystales</taxon>
        <taxon>Nannocystaceae</taxon>
        <taxon>Nannocystis</taxon>
    </lineage>
</organism>
<protein>
    <submittedName>
        <fullName evidence="4">Response regulator receiver domain-containing protein</fullName>
    </submittedName>
</protein>
<dbReference type="EMBL" id="FOMX01000015">
    <property type="protein sequence ID" value="SFE56233.1"/>
    <property type="molecule type" value="Genomic_DNA"/>
</dbReference>
<dbReference type="GO" id="GO:0000160">
    <property type="term" value="P:phosphorelay signal transduction system"/>
    <property type="evidence" value="ECO:0007669"/>
    <property type="project" value="InterPro"/>
</dbReference>
<dbReference type="Pfam" id="PF00072">
    <property type="entry name" value="Response_reg"/>
    <property type="match status" value="1"/>
</dbReference>
<evidence type="ECO:0000259" key="3">
    <source>
        <dbReference type="PROSITE" id="PS50110"/>
    </source>
</evidence>
<dbReference type="CDD" id="cd00156">
    <property type="entry name" value="REC"/>
    <property type="match status" value="1"/>
</dbReference>
<name>A0A1I2BLU2_9BACT</name>